<keyword evidence="4 6" id="KW-1133">Transmembrane helix</keyword>
<evidence type="ECO:0000313" key="10">
    <source>
        <dbReference type="Proteomes" id="UP000323392"/>
    </source>
</evidence>
<reference evidence="7 9" key="1">
    <citation type="submission" date="2016-02" db="EMBL/GenBank/DDBJ databases">
        <title>Draft genome sequence for Clostridium paradoxum JW-YL-7.</title>
        <authorList>
            <person name="Utturkar S.M."/>
            <person name="Lancaster A."/>
            <person name="Poole F.L."/>
            <person name="Adams M.W."/>
            <person name="Brown S.D."/>
        </authorList>
    </citation>
    <scope>NUCLEOTIDE SEQUENCE [LARGE SCALE GENOMIC DNA]</scope>
    <source>
        <strain evidence="7 9">JW-YL-7</strain>
    </source>
</reference>
<accession>A0A150FRX4</accession>
<dbReference type="PATRIC" id="fig|1121328.3.peg.861"/>
<dbReference type="Proteomes" id="UP000323392">
    <property type="component" value="Unassembled WGS sequence"/>
</dbReference>
<protein>
    <submittedName>
        <fullName evidence="8">Flagellar biosynthesis protein, FliO</fullName>
    </submittedName>
</protein>
<evidence type="ECO:0000313" key="7">
    <source>
        <dbReference type="EMBL" id="KXZ39780.1"/>
    </source>
</evidence>
<proteinExistence type="predicted"/>
<evidence type="ECO:0000256" key="3">
    <source>
        <dbReference type="ARBA" id="ARBA00022692"/>
    </source>
</evidence>
<dbReference type="RefSeq" id="WP_066069539.1">
    <property type="nucleotide sequence ID" value="NZ_FRBG01000003.1"/>
</dbReference>
<dbReference type="AlphaFoldDB" id="A0A150FRX4"/>
<evidence type="ECO:0000313" key="9">
    <source>
        <dbReference type="Proteomes" id="UP000092605"/>
    </source>
</evidence>
<keyword evidence="3 6" id="KW-0812">Transmembrane</keyword>
<dbReference type="InterPro" id="IPR022781">
    <property type="entry name" value="Flagellar_biosynth_FliO"/>
</dbReference>
<evidence type="ECO:0000256" key="1">
    <source>
        <dbReference type="ARBA" id="ARBA00004236"/>
    </source>
</evidence>
<dbReference type="OrthoDB" id="1753599at2"/>
<keyword evidence="2" id="KW-1003">Cell membrane</keyword>
<dbReference type="GO" id="GO:0016020">
    <property type="term" value="C:membrane"/>
    <property type="evidence" value="ECO:0007669"/>
    <property type="project" value="InterPro"/>
</dbReference>
<dbReference type="GO" id="GO:0044781">
    <property type="term" value="P:bacterial-type flagellum organization"/>
    <property type="evidence" value="ECO:0007669"/>
    <property type="project" value="InterPro"/>
</dbReference>
<keyword evidence="8" id="KW-0282">Flagellum</keyword>
<gene>
    <name evidence="7" type="ORF">JWYL7_0855</name>
    <name evidence="8" type="ORF">SAMN05661008_00542</name>
</gene>
<keyword evidence="10" id="KW-1185">Reference proteome</keyword>
<reference evidence="8 10" key="2">
    <citation type="submission" date="2016-11" db="EMBL/GenBank/DDBJ databases">
        <authorList>
            <person name="Varghese N."/>
            <person name="Submissions S."/>
        </authorList>
    </citation>
    <scope>NUCLEOTIDE SEQUENCE [LARGE SCALE GENOMIC DNA]</scope>
    <source>
        <strain evidence="8 10">DSM 7308</strain>
    </source>
</reference>
<evidence type="ECO:0000256" key="4">
    <source>
        <dbReference type="ARBA" id="ARBA00022989"/>
    </source>
</evidence>
<organism evidence="7 9">
    <name type="scientific">Alkalithermobacter thermoalcaliphilus JW-YL-7 = DSM 7308</name>
    <dbReference type="NCBI Taxonomy" id="1121328"/>
    <lineage>
        <taxon>Bacteria</taxon>
        <taxon>Bacillati</taxon>
        <taxon>Bacillota</taxon>
        <taxon>Clostridia</taxon>
        <taxon>Peptostreptococcales</taxon>
        <taxon>Tepidibacteraceae</taxon>
        <taxon>Alkalithermobacter</taxon>
    </lineage>
</organism>
<dbReference type="STRING" id="1121328.JWYL7_0855"/>
<dbReference type="Pfam" id="PF04347">
    <property type="entry name" value="FliO"/>
    <property type="match status" value="1"/>
</dbReference>
<comment type="caution">
    <text evidence="7">The sequence shown here is derived from an EMBL/GenBank/DDBJ whole genome shotgun (WGS) entry which is preliminary data.</text>
</comment>
<name>A0A150FRX4_CLOPD</name>
<keyword evidence="5 6" id="KW-0472">Membrane</keyword>
<keyword evidence="8" id="KW-0966">Cell projection</keyword>
<dbReference type="Proteomes" id="UP000092605">
    <property type="component" value="Unassembled WGS sequence"/>
</dbReference>
<sequence length="93" mass="11202" precursor="true">MNTLYIIFRIISYLCIFILVIYFINLTSKYLIKKNNDIMKNKKIKIVERFYLGKDKEIILVNYKKYEYIIGVSQNCFSTIDRLIIEDDTNEKS</sequence>
<dbReference type="EMBL" id="LSFY01000001">
    <property type="protein sequence ID" value="KXZ39780.1"/>
    <property type="molecule type" value="Genomic_DNA"/>
</dbReference>
<evidence type="ECO:0000313" key="8">
    <source>
        <dbReference type="EMBL" id="SHK60865.1"/>
    </source>
</evidence>
<evidence type="ECO:0000256" key="2">
    <source>
        <dbReference type="ARBA" id="ARBA00022475"/>
    </source>
</evidence>
<keyword evidence="8" id="KW-0969">Cilium</keyword>
<comment type="subcellular location">
    <subcellularLocation>
        <location evidence="1">Cell membrane</location>
    </subcellularLocation>
</comment>
<feature type="transmembrane region" description="Helical" evidence="6">
    <location>
        <begin position="6"/>
        <end position="24"/>
    </location>
</feature>
<dbReference type="EMBL" id="FRBG01000003">
    <property type="protein sequence ID" value="SHK60865.1"/>
    <property type="molecule type" value="Genomic_DNA"/>
</dbReference>
<evidence type="ECO:0000256" key="6">
    <source>
        <dbReference type="SAM" id="Phobius"/>
    </source>
</evidence>
<evidence type="ECO:0000256" key="5">
    <source>
        <dbReference type="ARBA" id="ARBA00023136"/>
    </source>
</evidence>